<gene>
    <name evidence="1" type="ORF">C942_02756</name>
</gene>
<dbReference type="RefSeq" id="WP_007462708.1">
    <property type="nucleotide sequence ID" value="NZ_AMZO01000003.1"/>
</dbReference>
<keyword evidence="2" id="KW-1185">Reference proteome</keyword>
<dbReference type="OrthoDB" id="5829540at2"/>
<dbReference type="EMBL" id="AMZO01000003">
    <property type="protein sequence ID" value="ELR67247.1"/>
    <property type="molecule type" value="Genomic_DNA"/>
</dbReference>
<name>L8JIJ8_9GAMM</name>
<dbReference type="PATRIC" id="fig|1056511.3.peg.818"/>
<sequence>MMNWQHKVDELRNIGIKFNEENVRDSLKKAEQKGLIQKTIVLAKELDLDLQKDITKTSIAIVVSNYNSIEDCHKKALMNVYHKQCKLISDTIKQNDIFLEILYILGEAVDRRAS</sequence>
<proteinExistence type="predicted"/>
<reference evidence="1 2" key="1">
    <citation type="submission" date="2012-12" db="EMBL/GenBank/DDBJ databases">
        <title>Genome Assembly of Photobacterium sp. AK15.</title>
        <authorList>
            <person name="Khatri I."/>
            <person name="Vaidya B."/>
            <person name="Srinivas T.N.R."/>
            <person name="Subramanian S."/>
            <person name="Pinnaka A."/>
        </authorList>
    </citation>
    <scope>NUCLEOTIDE SEQUENCE [LARGE SCALE GENOMIC DNA]</scope>
    <source>
        <strain evidence="1 2">AK15</strain>
    </source>
</reference>
<evidence type="ECO:0000313" key="2">
    <source>
        <dbReference type="Proteomes" id="UP000011134"/>
    </source>
</evidence>
<evidence type="ECO:0000313" key="1">
    <source>
        <dbReference type="EMBL" id="ELR67247.1"/>
    </source>
</evidence>
<accession>L8JIJ8</accession>
<dbReference type="AlphaFoldDB" id="L8JIJ8"/>
<dbReference type="Proteomes" id="UP000011134">
    <property type="component" value="Unassembled WGS sequence"/>
</dbReference>
<organism evidence="1 2">
    <name type="scientific">Photobacterium marinum</name>
    <dbReference type="NCBI Taxonomy" id="1056511"/>
    <lineage>
        <taxon>Bacteria</taxon>
        <taxon>Pseudomonadati</taxon>
        <taxon>Pseudomonadota</taxon>
        <taxon>Gammaproteobacteria</taxon>
        <taxon>Vibrionales</taxon>
        <taxon>Vibrionaceae</taxon>
        <taxon>Photobacterium</taxon>
    </lineage>
</organism>
<protein>
    <submittedName>
        <fullName evidence="1">Uncharacterized protein</fullName>
    </submittedName>
</protein>
<comment type="caution">
    <text evidence="1">The sequence shown here is derived from an EMBL/GenBank/DDBJ whole genome shotgun (WGS) entry which is preliminary data.</text>
</comment>